<comment type="cofactor">
    <cofactor evidence="21 23">
        <name>Zn(2+)</name>
        <dbReference type="ChEBI" id="CHEBI:29105"/>
    </cofactor>
    <text evidence="21 23">Binds 1 zinc ion per subunit.</text>
</comment>
<dbReference type="FunFam" id="1.10.390.10:FF:000016">
    <property type="entry name" value="Glutamyl aminopeptidase"/>
    <property type="match status" value="1"/>
</dbReference>
<dbReference type="GO" id="GO:0005737">
    <property type="term" value="C:cytoplasm"/>
    <property type="evidence" value="ECO:0007669"/>
    <property type="project" value="TreeGrafter"/>
</dbReference>
<evidence type="ECO:0000256" key="9">
    <source>
        <dbReference type="ARBA" id="ARBA00022723"/>
    </source>
</evidence>
<keyword evidence="14" id="KW-1133">Transmembrane helix</keyword>
<evidence type="ECO:0000259" key="25">
    <source>
        <dbReference type="Pfam" id="PF01433"/>
    </source>
</evidence>
<dbReference type="PRINTS" id="PR00756">
    <property type="entry name" value="ALADIPTASE"/>
</dbReference>
<dbReference type="KEGG" id="pmrn:116944348"/>
<evidence type="ECO:0000256" key="20">
    <source>
        <dbReference type="PIRSR" id="PIRSR634016-2"/>
    </source>
</evidence>
<evidence type="ECO:0000256" key="21">
    <source>
        <dbReference type="PIRSR" id="PIRSR634016-3"/>
    </source>
</evidence>
<name>A0AAJ7WXH4_PETMA</name>
<evidence type="ECO:0000256" key="18">
    <source>
        <dbReference type="ARBA" id="ARBA00023180"/>
    </source>
</evidence>
<evidence type="ECO:0000256" key="8">
    <source>
        <dbReference type="ARBA" id="ARBA00022692"/>
    </source>
</evidence>
<feature type="binding site" evidence="21">
    <location>
        <position position="399"/>
    </location>
    <ligand>
        <name>Zn(2+)</name>
        <dbReference type="ChEBI" id="CHEBI:29105"/>
        <note>catalytic</note>
    </ligand>
</feature>
<dbReference type="FunFam" id="2.60.40.1910:FF:000003">
    <property type="entry name" value="Aminopeptidase"/>
    <property type="match status" value="1"/>
</dbReference>
<evidence type="ECO:0000256" key="19">
    <source>
        <dbReference type="PIRSR" id="PIRSR634016-1"/>
    </source>
</evidence>
<evidence type="ECO:0000256" key="6">
    <source>
        <dbReference type="ARBA" id="ARBA00022475"/>
    </source>
</evidence>
<dbReference type="GO" id="GO:0005615">
    <property type="term" value="C:extracellular space"/>
    <property type="evidence" value="ECO:0007669"/>
    <property type="project" value="TreeGrafter"/>
</dbReference>
<evidence type="ECO:0000313" key="28">
    <source>
        <dbReference type="Proteomes" id="UP001318040"/>
    </source>
</evidence>
<dbReference type="Pfam" id="PF01433">
    <property type="entry name" value="Peptidase_M1"/>
    <property type="match status" value="1"/>
</dbReference>
<comment type="catalytic activity">
    <reaction evidence="1">
        <text>Release of N-terminal glutamate (and to a lesser extent aspartate) from a peptide.</text>
        <dbReference type="EC" id="3.4.11.7"/>
    </reaction>
</comment>
<feature type="domain" description="Aminopeptidase N-like N-terminal" evidence="27">
    <location>
        <begin position="101"/>
        <end position="292"/>
    </location>
</feature>
<keyword evidence="13" id="KW-0735">Signal-anchor</keyword>
<dbReference type="InterPro" id="IPR042097">
    <property type="entry name" value="Aminopeptidase_N-like_N_sf"/>
</dbReference>
<dbReference type="InterPro" id="IPR024571">
    <property type="entry name" value="ERAP1-like_C_dom"/>
</dbReference>
<reference evidence="29" key="1">
    <citation type="submission" date="2025-08" db="UniProtKB">
        <authorList>
            <consortium name="RefSeq"/>
        </authorList>
    </citation>
    <scope>IDENTIFICATION</scope>
    <source>
        <tissue evidence="29">Sperm</tissue>
    </source>
</reference>
<evidence type="ECO:0000256" key="14">
    <source>
        <dbReference type="ARBA" id="ARBA00022989"/>
    </source>
</evidence>
<evidence type="ECO:0000256" key="4">
    <source>
        <dbReference type="ARBA" id="ARBA00011748"/>
    </source>
</evidence>
<evidence type="ECO:0000256" key="1">
    <source>
        <dbReference type="ARBA" id="ARBA00001703"/>
    </source>
</evidence>
<keyword evidence="9 21" id="KW-0479">Metal-binding</keyword>
<dbReference type="CDD" id="cd09601">
    <property type="entry name" value="M1_APN-Q_like"/>
    <property type="match status" value="1"/>
</dbReference>
<feature type="compositionally biased region" description="Pro residues" evidence="24">
    <location>
        <begin position="56"/>
        <end position="78"/>
    </location>
</feature>
<feature type="binding site" evidence="20">
    <location>
        <begin position="363"/>
        <end position="367"/>
    </location>
    <ligand>
        <name>substrate</name>
    </ligand>
</feature>
<evidence type="ECO:0000259" key="27">
    <source>
        <dbReference type="Pfam" id="PF17900"/>
    </source>
</evidence>
<dbReference type="InterPro" id="IPR050344">
    <property type="entry name" value="Peptidase_M1_aminopeptidases"/>
</dbReference>
<dbReference type="InterPro" id="IPR045357">
    <property type="entry name" value="Aminopeptidase_N-like_N"/>
</dbReference>
<evidence type="ECO:0000256" key="7">
    <source>
        <dbReference type="ARBA" id="ARBA00022670"/>
    </source>
</evidence>
<keyword evidence="17" id="KW-1015">Disulfide bond</keyword>
<sequence>MEMDSKPQPRQRRRWPSKSLLILGAALILGLSLALGLGLGLGLKGSECDEKGESTKPPPPSGSTTAPPVPPTDPPGFCPPRSSVGDGPWNDFRLPRDTVAQHYDVDIEVPDLAGSTYNGEVRIRLSLAAGRPPGPYLLVHVRGQTLTAQPVLDEVVGGSLVAVGVADCFCWRGNEYLVVEASRALQAGGHDVLLTLSFSAPLTGTLVGFYSVAYVVGGTTRYIAATDHEPTDARKSFPCLDEPDRKATFTVTLSYPREYSALSNMPPEENGTHSSGLLWTRFARSVPMSTYLVCFAVHQFIFVERTSSRGVPLRVYVQEEQEVTAQFAANATLVIFDYFESYFGMNYSLPKLDQIAIPDFGTGAMENWGLITYRETNLLYDPRESSSFNQQRVAAVVAHELTHQWFGNIVTMEWWDDLWLNEGFASYFEFLGVHSFLPEWRMMDYIMIDDVMPVMGDDALTSSHAIIVNVTTPSEITAVFDSISYSKGASLLRMLSDWIGQDTFQRGCQNYLRHFYFRNAKTDDFWEAMAQVSGQPVKEVMDTWTRQMGLPLISLRGGGGAVGFSVEQRRFLLDPDADPQQPTSPFRYTWHVPLKFYTSASNVQDFLMFNMTQSAVSLTPDPTSSWLKLNPDHVGFYRVTYSPQLWAALLQQLQDNHTVFSDGDRAGFIDDAFSLARAGLLPYETALNVTLYVHAERSLFPWDRLLAAVAYLRDMLEDTPLYPLFQTYWRQQVTPITSKLTWNDEGEHLDKLLREQVLGLACRMGDEEALANATNLFDAWKSGQSIAPNVRLLVYRYGMQQHSDDASWEFMLQSYMQSPLAQEKDKLLYGLASTHSVSQLARYLELLKNESVIRSQDMFTVLRYISLNPYGKTMAWDWTRLNWEYLVGRFGITDRNLGRLVQRISTSFNTELHLWQMESFFSLYPEAGAGASSRLQALETLRTNIAWVQQHQGSVGGWLQEHV</sequence>
<dbReference type="GO" id="GO:0005886">
    <property type="term" value="C:plasma membrane"/>
    <property type="evidence" value="ECO:0007669"/>
    <property type="project" value="UniProtKB-SubCell"/>
</dbReference>
<dbReference type="RefSeq" id="XP_032813799.1">
    <property type="nucleotide sequence ID" value="XM_032957908.1"/>
</dbReference>
<keyword evidence="8" id="KW-0812">Transmembrane</keyword>
<dbReference type="InterPro" id="IPR014782">
    <property type="entry name" value="Peptidase_M1_dom"/>
</dbReference>
<dbReference type="InterPro" id="IPR001930">
    <property type="entry name" value="Peptidase_M1"/>
</dbReference>
<evidence type="ECO:0000256" key="17">
    <source>
        <dbReference type="ARBA" id="ARBA00023157"/>
    </source>
</evidence>
<dbReference type="GO" id="GO:0070006">
    <property type="term" value="F:metalloaminopeptidase activity"/>
    <property type="evidence" value="ECO:0007669"/>
    <property type="project" value="TreeGrafter"/>
</dbReference>
<dbReference type="GO" id="GO:0008217">
    <property type="term" value="P:regulation of blood pressure"/>
    <property type="evidence" value="ECO:0007669"/>
    <property type="project" value="TreeGrafter"/>
</dbReference>
<evidence type="ECO:0000256" key="12">
    <source>
        <dbReference type="ARBA" id="ARBA00022837"/>
    </source>
</evidence>
<dbReference type="Gene3D" id="2.60.40.1730">
    <property type="entry name" value="tricorn interacting facor f3 domain"/>
    <property type="match status" value="1"/>
</dbReference>
<keyword evidence="18" id="KW-0325">Glycoprotein</keyword>
<dbReference type="PANTHER" id="PTHR11533">
    <property type="entry name" value="PROTEASE M1 ZINC METALLOPROTEASE"/>
    <property type="match status" value="1"/>
</dbReference>
<dbReference type="InterPro" id="IPR027268">
    <property type="entry name" value="Peptidase_M4/M1_CTD_sf"/>
</dbReference>
<evidence type="ECO:0000256" key="2">
    <source>
        <dbReference type="ARBA" id="ARBA00004401"/>
    </source>
</evidence>
<dbReference type="SUPFAM" id="SSF55486">
    <property type="entry name" value="Metalloproteases ('zincins'), catalytic domain"/>
    <property type="match status" value="1"/>
</dbReference>
<protein>
    <recommendedName>
        <fullName evidence="23">Aminopeptidase</fullName>
        <ecNumber evidence="23">3.4.11.-</ecNumber>
    </recommendedName>
</protein>
<keyword evidence="15 23" id="KW-0482">Metalloprotease</keyword>
<evidence type="ECO:0000256" key="5">
    <source>
        <dbReference type="ARBA" id="ARBA00022438"/>
    </source>
</evidence>
<keyword evidence="7 23" id="KW-0645">Protease</keyword>
<comment type="subcellular location">
    <subcellularLocation>
        <location evidence="2">Cell membrane</location>
        <topology evidence="2">Single-pass type II membrane protein</topology>
    </subcellularLocation>
</comment>
<dbReference type="Gene3D" id="2.60.40.1910">
    <property type="match status" value="1"/>
</dbReference>
<dbReference type="SUPFAM" id="SSF63737">
    <property type="entry name" value="Leukotriene A4 hydrolase N-terminal domain"/>
    <property type="match status" value="1"/>
</dbReference>
<dbReference type="Pfam" id="PF17900">
    <property type="entry name" value="Peptidase_M1_N"/>
    <property type="match status" value="1"/>
</dbReference>
<dbReference type="GeneID" id="116944348"/>
<dbReference type="PANTHER" id="PTHR11533:SF276">
    <property type="entry name" value="GLUTAMYL AMINOPEPTIDASE"/>
    <property type="match status" value="1"/>
</dbReference>
<feature type="site" description="Transition state stabilizer" evidence="22">
    <location>
        <position position="485"/>
    </location>
</feature>
<dbReference type="GO" id="GO:0043171">
    <property type="term" value="P:peptide catabolic process"/>
    <property type="evidence" value="ECO:0007669"/>
    <property type="project" value="TreeGrafter"/>
</dbReference>
<feature type="region of interest" description="Disordered" evidence="24">
    <location>
        <begin position="48"/>
        <end position="91"/>
    </location>
</feature>
<keyword evidence="28" id="KW-1185">Reference proteome</keyword>
<evidence type="ECO:0000256" key="13">
    <source>
        <dbReference type="ARBA" id="ARBA00022968"/>
    </source>
</evidence>
<gene>
    <name evidence="29" type="primary">LOC116944348</name>
</gene>
<dbReference type="InterPro" id="IPR034016">
    <property type="entry name" value="M1_APN-typ"/>
</dbReference>
<dbReference type="GO" id="GO:0004230">
    <property type="term" value="F:glutamyl aminopeptidase activity"/>
    <property type="evidence" value="ECO:0007669"/>
    <property type="project" value="UniProtKB-EC"/>
</dbReference>
<keyword evidence="6" id="KW-1003">Cell membrane</keyword>
<evidence type="ECO:0000313" key="29">
    <source>
        <dbReference type="RefSeq" id="XP_032813799.1"/>
    </source>
</evidence>
<keyword evidence="12" id="KW-0106">Calcium</keyword>
<evidence type="ECO:0000256" key="23">
    <source>
        <dbReference type="RuleBase" id="RU364040"/>
    </source>
</evidence>
<feature type="binding site" evidence="21">
    <location>
        <position position="422"/>
    </location>
    <ligand>
        <name>Zn(2+)</name>
        <dbReference type="ChEBI" id="CHEBI:29105"/>
        <note>catalytic</note>
    </ligand>
</feature>
<evidence type="ECO:0000256" key="11">
    <source>
        <dbReference type="ARBA" id="ARBA00022833"/>
    </source>
</evidence>
<dbReference type="Proteomes" id="UP001318040">
    <property type="component" value="Chromosome 21"/>
</dbReference>
<dbReference type="Gene3D" id="1.10.390.10">
    <property type="entry name" value="Neutral Protease Domain 2"/>
    <property type="match status" value="1"/>
</dbReference>
<keyword evidence="16" id="KW-0472">Membrane</keyword>
<dbReference type="AlphaFoldDB" id="A0AAJ7WXH4"/>
<evidence type="ECO:0000259" key="26">
    <source>
        <dbReference type="Pfam" id="PF11838"/>
    </source>
</evidence>
<feature type="active site" description="Proton acceptor" evidence="19">
    <location>
        <position position="400"/>
    </location>
</feature>
<dbReference type="GO" id="GO:0008270">
    <property type="term" value="F:zinc ion binding"/>
    <property type="evidence" value="ECO:0007669"/>
    <property type="project" value="UniProtKB-UniRule"/>
</dbReference>
<evidence type="ECO:0000256" key="3">
    <source>
        <dbReference type="ARBA" id="ARBA00010136"/>
    </source>
</evidence>
<feature type="binding site" evidence="20">
    <location>
        <position position="895"/>
    </location>
    <ligand>
        <name>substrate</name>
    </ligand>
</feature>
<evidence type="ECO:0000256" key="10">
    <source>
        <dbReference type="ARBA" id="ARBA00022801"/>
    </source>
</evidence>
<proteinExistence type="inferred from homology"/>
<dbReference type="EC" id="3.4.11.-" evidence="23"/>
<feature type="binding site" evidence="21">
    <location>
        <position position="403"/>
    </location>
    <ligand>
        <name>Zn(2+)</name>
        <dbReference type="ChEBI" id="CHEBI:29105"/>
        <note>catalytic</note>
    </ligand>
</feature>
<feature type="binding site" evidence="20">
    <location>
        <position position="229"/>
    </location>
    <ligand>
        <name>substrate</name>
    </ligand>
</feature>
<keyword evidence="5 23" id="KW-0031">Aminopeptidase</keyword>
<dbReference type="FunFam" id="1.25.50.20:FF:000001">
    <property type="entry name" value="Aminopeptidase"/>
    <property type="match status" value="1"/>
</dbReference>
<accession>A0AAJ7WXH4</accession>
<comment type="subunit">
    <text evidence="4">Homodimer; disulfide-linked.</text>
</comment>
<evidence type="ECO:0000256" key="22">
    <source>
        <dbReference type="PIRSR" id="PIRSR634016-4"/>
    </source>
</evidence>
<keyword evidence="10 23" id="KW-0378">Hydrolase</keyword>
<dbReference type="CTD" id="2028"/>
<comment type="similarity">
    <text evidence="3 23">Belongs to the peptidase M1 family.</text>
</comment>
<evidence type="ECO:0000256" key="24">
    <source>
        <dbReference type="SAM" id="MobiDB-lite"/>
    </source>
</evidence>
<dbReference type="Pfam" id="PF11838">
    <property type="entry name" value="ERAP1_C"/>
    <property type="match status" value="1"/>
</dbReference>
<dbReference type="GO" id="GO:0006508">
    <property type="term" value="P:proteolysis"/>
    <property type="evidence" value="ECO:0007669"/>
    <property type="project" value="UniProtKB-KW"/>
</dbReference>
<feature type="domain" description="ERAP1-like C-terminal" evidence="26">
    <location>
        <begin position="626"/>
        <end position="942"/>
    </location>
</feature>
<evidence type="ECO:0000256" key="16">
    <source>
        <dbReference type="ARBA" id="ARBA00023136"/>
    </source>
</evidence>
<keyword evidence="11 21" id="KW-0862">Zinc</keyword>
<dbReference type="GO" id="GO:0042277">
    <property type="term" value="F:peptide binding"/>
    <property type="evidence" value="ECO:0007669"/>
    <property type="project" value="TreeGrafter"/>
</dbReference>
<evidence type="ECO:0000256" key="15">
    <source>
        <dbReference type="ARBA" id="ARBA00023049"/>
    </source>
</evidence>
<dbReference type="Gene3D" id="1.25.50.20">
    <property type="match status" value="1"/>
</dbReference>
<feature type="domain" description="Peptidase M1 membrane alanine aminopeptidase" evidence="25">
    <location>
        <begin position="327"/>
        <end position="544"/>
    </location>
</feature>
<organism evidence="28 29">
    <name type="scientific">Petromyzon marinus</name>
    <name type="common">Sea lamprey</name>
    <dbReference type="NCBI Taxonomy" id="7757"/>
    <lineage>
        <taxon>Eukaryota</taxon>
        <taxon>Metazoa</taxon>
        <taxon>Chordata</taxon>
        <taxon>Craniata</taxon>
        <taxon>Vertebrata</taxon>
        <taxon>Cyclostomata</taxon>
        <taxon>Hyperoartia</taxon>
        <taxon>Petromyzontiformes</taxon>
        <taxon>Petromyzontidae</taxon>
        <taxon>Petromyzon</taxon>
    </lineage>
</organism>